<name>A0AAF0W6V0_DAUCS</name>
<dbReference type="PANTHER" id="PTHR47150">
    <property type="entry name" value="OS12G0169200 PROTEIN"/>
    <property type="match status" value="1"/>
</dbReference>
<keyword evidence="2" id="KW-1185">Reference proteome</keyword>
<organism evidence="1 2">
    <name type="scientific">Daucus carota subsp. sativus</name>
    <name type="common">Carrot</name>
    <dbReference type="NCBI Taxonomy" id="79200"/>
    <lineage>
        <taxon>Eukaryota</taxon>
        <taxon>Viridiplantae</taxon>
        <taxon>Streptophyta</taxon>
        <taxon>Embryophyta</taxon>
        <taxon>Tracheophyta</taxon>
        <taxon>Spermatophyta</taxon>
        <taxon>Magnoliopsida</taxon>
        <taxon>eudicotyledons</taxon>
        <taxon>Gunneridae</taxon>
        <taxon>Pentapetalae</taxon>
        <taxon>asterids</taxon>
        <taxon>campanulids</taxon>
        <taxon>Apiales</taxon>
        <taxon>Apiaceae</taxon>
        <taxon>Apioideae</taxon>
        <taxon>Scandiceae</taxon>
        <taxon>Daucinae</taxon>
        <taxon>Daucus</taxon>
        <taxon>Daucus sect. Daucus</taxon>
    </lineage>
</organism>
<reference evidence="1" key="2">
    <citation type="submission" date="2022-03" db="EMBL/GenBank/DDBJ databases">
        <title>Draft title - Genomic analysis of global carrot germplasm unveils the trajectory of domestication and the origin of high carotenoid orange carrot.</title>
        <authorList>
            <person name="Iorizzo M."/>
            <person name="Ellison S."/>
            <person name="Senalik D."/>
            <person name="Macko-Podgorni A."/>
            <person name="Grzebelus D."/>
            <person name="Bostan H."/>
            <person name="Rolling W."/>
            <person name="Curaba J."/>
            <person name="Simon P."/>
        </authorList>
    </citation>
    <scope>NUCLEOTIDE SEQUENCE</scope>
    <source>
        <tissue evidence="1">Leaf</tissue>
    </source>
</reference>
<proteinExistence type="predicted"/>
<reference evidence="1" key="1">
    <citation type="journal article" date="2016" name="Nat. Genet.">
        <title>A high-quality carrot genome assembly provides new insights into carotenoid accumulation and asterid genome evolution.</title>
        <authorList>
            <person name="Iorizzo M."/>
            <person name="Ellison S."/>
            <person name="Senalik D."/>
            <person name="Zeng P."/>
            <person name="Satapoomin P."/>
            <person name="Huang J."/>
            <person name="Bowman M."/>
            <person name="Iovene M."/>
            <person name="Sanseverino W."/>
            <person name="Cavagnaro P."/>
            <person name="Yildiz M."/>
            <person name="Macko-Podgorni A."/>
            <person name="Moranska E."/>
            <person name="Grzebelus E."/>
            <person name="Grzebelus D."/>
            <person name="Ashrafi H."/>
            <person name="Zheng Z."/>
            <person name="Cheng S."/>
            <person name="Spooner D."/>
            <person name="Van Deynze A."/>
            <person name="Simon P."/>
        </authorList>
    </citation>
    <scope>NUCLEOTIDE SEQUENCE</scope>
    <source>
        <tissue evidence="1">Leaf</tissue>
    </source>
</reference>
<dbReference type="Proteomes" id="UP000077755">
    <property type="component" value="Chromosome 1"/>
</dbReference>
<evidence type="ECO:0000313" key="2">
    <source>
        <dbReference type="Proteomes" id="UP000077755"/>
    </source>
</evidence>
<dbReference type="EMBL" id="CP093343">
    <property type="protein sequence ID" value="WOG82703.1"/>
    <property type="molecule type" value="Genomic_DNA"/>
</dbReference>
<dbReference type="PANTHER" id="PTHR47150:SF7">
    <property type="entry name" value="NUCLEASE"/>
    <property type="match status" value="1"/>
</dbReference>
<evidence type="ECO:0008006" key="3">
    <source>
        <dbReference type="Google" id="ProtNLM"/>
    </source>
</evidence>
<evidence type="ECO:0000313" key="1">
    <source>
        <dbReference type="EMBL" id="WOG82703.1"/>
    </source>
</evidence>
<gene>
    <name evidence="1" type="ORF">DCAR_0101870</name>
</gene>
<dbReference type="InterPro" id="IPR006912">
    <property type="entry name" value="Harbinger_derived_prot"/>
</dbReference>
<accession>A0AAF0W6V0</accession>
<sequence>MVAYGTAADFVDEYIRIGEGTAIESLRRFMKEIVKVFGPEYLRRPNRKDTSRLLAFAEQRGFPKEGHGPEVNFSINGHQYKMGYYPADGIYPSWPTFVKNISAPQGNNRKYFAVAQEAARKDVERAFGVLQSRFAIIRGPSRFWDVDTMKYIMTSCVILHDMIIEDERELNISDFNYDTDIDTPTISMNIGRARYIKEFIQIHRQI</sequence>
<protein>
    <recommendedName>
        <fullName evidence="3">DDE Tnp4 domain-containing protein</fullName>
    </recommendedName>
</protein>
<dbReference type="Pfam" id="PF04827">
    <property type="entry name" value="Plant_tran"/>
    <property type="match status" value="1"/>
</dbReference>
<dbReference type="AlphaFoldDB" id="A0AAF0W6V0"/>